<evidence type="ECO:0000313" key="5">
    <source>
        <dbReference type="Proteomes" id="UP000676967"/>
    </source>
</evidence>
<evidence type="ECO:0000313" key="4">
    <source>
        <dbReference type="EMBL" id="BCJ39456.1"/>
    </source>
</evidence>
<feature type="compositionally biased region" description="Basic and acidic residues" evidence="1">
    <location>
        <begin position="460"/>
        <end position="469"/>
    </location>
</feature>
<proteinExistence type="predicted"/>
<name>A0ABM7LJM9_9ACTN</name>
<gene>
    <name evidence="4" type="ORF">Aiant_01130</name>
</gene>
<feature type="region of interest" description="Disordered" evidence="1">
    <location>
        <begin position="516"/>
        <end position="571"/>
    </location>
</feature>
<accession>A0ABM7LJM9</accession>
<reference evidence="4 5" key="1">
    <citation type="submission" date="2020-08" db="EMBL/GenBank/DDBJ databases">
        <title>Whole genome shotgun sequence of Actinoplanes ianthinogenes NBRC 13996.</title>
        <authorList>
            <person name="Komaki H."/>
            <person name="Tamura T."/>
        </authorList>
    </citation>
    <scope>NUCLEOTIDE SEQUENCE [LARGE SCALE GENOMIC DNA]</scope>
    <source>
        <strain evidence="4 5">NBRC 13996</strain>
    </source>
</reference>
<dbReference type="PANTHER" id="PTHR47585">
    <property type="match status" value="1"/>
</dbReference>
<protein>
    <recommendedName>
        <fullName evidence="6">Exopolyphosphatase</fullName>
    </recommendedName>
</protein>
<keyword evidence="5" id="KW-1185">Reference proteome</keyword>
<evidence type="ECO:0000259" key="2">
    <source>
        <dbReference type="Pfam" id="PF07287"/>
    </source>
</evidence>
<evidence type="ECO:0000259" key="3">
    <source>
        <dbReference type="Pfam" id="PF23544"/>
    </source>
</evidence>
<dbReference type="PANTHER" id="PTHR47585:SF1">
    <property type="entry name" value="DUF1446 DOMAIN-CONTAINING PROTEIN"/>
    <property type="match status" value="1"/>
</dbReference>
<feature type="region of interest" description="Disordered" evidence="1">
    <location>
        <begin position="407"/>
        <end position="488"/>
    </location>
</feature>
<dbReference type="Pfam" id="PF07287">
    <property type="entry name" value="AtuA"/>
    <property type="match status" value="1"/>
</dbReference>
<dbReference type="RefSeq" id="WP_189334138.1">
    <property type="nucleotide sequence ID" value="NZ_BMQZ01000012.1"/>
</dbReference>
<evidence type="ECO:0008006" key="6">
    <source>
        <dbReference type="Google" id="ProtNLM"/>
    </source>
</evidence>
<evidence type="ECO:0000256" key="1">
    <source>
        <dbReference type="SAM" id="MobiDB-lite"/>
    </source>
</evidence>
<dbReference type="Pfam" id="PF23544">
    <property type="entry name" value="AtuA_ferredoxin"/>
    <property type="match status" value="1"/>
</dbReference>
<feature type="compositionally biased region" description="Basic and acidic residues" evidence="1">
    <location>
        <begin position="435"/>
        <end position="444"/>
    </location>
</feature>
<dbReference type="Proteomes" id="UP000676967">
    <property type="component" value="Chromosome"/>
</dbReference>
<feature type="domain" description="AtuA-like ferredoxin-fold" evidence="3">
    <location>
        <begin position="562"/>
        <end position="660"/>
    </location>
</feature>
<dbReference type="InterPro" id="IPR056362">
    <property type="entry name" value="AtuA-like_ferredoxin_dom"/>
</dbReference>
<feature type="domain" description="Acyclic terpene utilisation N-terminal" evidence="2">
    <location>
        <begin position="4"/>
        <end position="409"/>
    </location>
</feature>
<dbReference type="EMBL" id="AP023356">
    <property type="protein sequence ID" value="BCJ39456.1"/>
    <property type="molecule type" value="Genomic_DNA"/>
</dbReference>
<dbReference type="InterPro" id="IPR010839">
    <property type="entry name" value="AtuA_N"/>
</dbReference>
<sequence length="671" mass="70779">MRTIRVGNCSGFYGDRLSAMREMLDGGPLDYLTGDYLAELTMLILGRDRQKNPELGYAKTFLRQLADCLTLIRSASVKIVSNAGGLNPAGLAQAIRALDPDLRVAYVEGDQLTWPKAITANAYLGAFGIAEALTAGADIVVTGRVTDASLTLGPAIAEFGWTRDDLDKLAAGIVAGHVLECGTQATGGNFSGFTRLDLSRPLGFPIAEISADGTVLITKHPAHGGAVTVDTVTAQLVYEIDSPRYLNPDVTTHLDTVQLVQEAKDQVKVFGVRGGAPPGTTKVGINRLGGHRNAVSFVLTGLDIEQKAAWTRRQLEAALTTRPAEIIWELTRTDRPDPATQAEASAILRCHVKDPDPDVVGRDFSGAAVELALASYPGFHVTAPPAAATPFGVFEAAYLPQSEVPHTAVLPDGTRSRIAPPEVSTPAGSRGPIADPDRAVESSREWVAGARAGSGGPIADPDRAVESSREWAAGSGGPIGEPDRAVESSREWVAGARAGSGGPIAHPDRAVETSREWVAGSGGPVGEPDRAVEASRESRAVGQLDGATRPSRDGAGRTTTAPLGRLVHARSGDKGGTANVGVWVPAEHPRRRDAYEWLAGWLDADRVRVLLPEAAELDVTVYRLPHLAALNIVIERLLGDGVAASTRSDPQAKAVGEWLRARNAEIPTELL</sequence>
<organism evidence="4 5">
    <name type="scientific">Actinoplanes ianthinogenes</name>
    <dbReference type="NCBI Taxonomy" id="122358"/>
    <lineage>
        <taxon>Bacteria</taxon>
        <taxon>Bacillati</taxon>
        <taxon>Actinomycetota</taxon>
        <taxon>Actinomycetes</taxon>
        <taxon>Micromonosporales</taxon>
        <taxon>Micromonosporaceae</taxon>
        <taxon>Actinoplanes</taxon>
    </lineage>
</organism>
<feature type="compositionally biased region" description="Basic and acidic residues" evidence="1">
    <location>
        <begin position="527"/>
        <end position="539"/>
    </location>
</feature>